<evidence type="ECO:0000256" key="1">
    <source>
        <dbReference type="SAM" id="Phobius"/>
    </source>
</evidence>
<organism evidence="3">
    <name type="scientific">Lygus hesperus</name>
    <name type="common">Western plant bug</name>
    <dbReference type="NCBI Taxonomy" id="30085"/>
    <lineage>
        <taxon>Eukaryota</taxon>
        <taxon>Metazoa</taxon>
        <taxon>Ecdysozoa</taxon>
        <taxon>Arthropoda</taxon>
        <taxon>Hexapoda</taxon>
        <taxon>Insecta</taxon>
        <taxon>Pterygota</taxon>
        <taxon>Neoptera</taxon>
        <taxon>Paraneoptera</taxon>
        <taxon>Hemiptera</taxon>
        <taxon>Heteroptera</taxon>
        <taxon>Panheteroptera</taxon>
        <taxon>Cimicomorpha</taxon>
        <taxon>Miridae</taxon>
        <taxon>Mirini</taxon>
        <taxon>Lygus</taxon>
    </lineage>
</organism>
<proteinExistence type="predicted"/>
<keyword evidence="2" id="KW-0732">Signal</keyword>
<evidence type="ECO:0000256" key="2">
    <source>
        <dbReference type="SAM" id="SignalP"/>
    </source>
</evidence>
<evidence type="ECO:0000313" key="3">
    <source>
        <dbReference type="EMBL" id="JAG31287.1"/>
    </source>
</evidence>
<name>A0A0A9YDY4_LYGHE</name>
<feature type="transmembrane region" description="Helical" evidence="1">
    <location>
        <begin position="406"/>
        <end position="422"/>
    </location>
</feature>
<dbReference type="EMBL" id="GBHO01012317">
    <property type="protein sequence ID" value="JAG31287.1"/>
    <property type="molecule type" value="Transcribed_RNA"/>
</dbReference>
<protein>
    <submittedName>
        <fullName evidence="3">Uncharacterized protein</fullName>
    </submittedName>
</protein>
<keyword evidence="1" id="KW-0472">Membrane</keyword>
<feature type="signal peptide" evidence="2">
    <location>
        <begin position="1"/>
        <end position="20"/>
    </location>
</feature>
<dbReference type="InterPro" id="IPR043504">
    <property type="entry name" value="Peptidase_S1_PA_chymotrypsin"/>
</dbReference>
<keyword evidence="1" id="KW-0812">Transmembrane</keyword>
<reference evidence="3" key="2">
    <citation type="submission" date="2014-07" db="EMBL/GenBank/DDBJ databases">
        <authorList>
            <person name="Hull J."/>
        </authorList>
    </citation>
    <scope>NUCLEOTIDE SEQUENCE</scope>
</reference>
<sequence>MMLVSLFASWFLFPLTFILSCLPILTVCANQRPIMSVLQYVIKVLCVIHLVIRGSDAENRDANFVQSRLEYMGNYFAGHGQFPWVVDIRTLTSENQSEQYDWFIGNLIGPRYVLTTCDAVAVFDVIEIDRSRFVVRTKRARDYKVMYSPDFPYHGPRWYINRFGEWTSHSRELKTGTRQISRMTPHPFCNPQHFRFFWGMVELGIEPIKPFRLFVNYAPGDLDANSLNRKWHQLQETSAWNPALLSTWGRHYTDKYQPTMLLNFKLKYQIRFQQWNVCRRERLRLSWSRFNTDMIAENNTFCMQVSDVPNTLVSVCEHDRGAPVVWEDYLIGIVVSAAKAEHCSLINPLPFVVHSLEDAEVYWTNVERHILQYFIDNSSHVFPGLTGLVVHSDGRSIFQPEPTTTAIAWTIVGLLMLLLSAII</sequence>
<dbReference type="InterPro" id="IPR009003">
    <property type="entry name" value="Peptidase_S1_PA"/>
</dbReference>
<feature type="chain" id="PRO_5002072355" evidence="2">
    <location>
        <begin position="21"/>
        <end position="423"/>
    </location>
</feature>
<dbReference type="AlphaFoldDB" id="A0A0A9YDY4"/>
<reference evidence="3" key="1">
    <citation type="journal article" date="2014" name="PLoS ONE">
        <title>Transcriptome-Based Identification of ABC Transporters in the Western Tarnished Plant Bug Lygus hesperus.</title>
        <authorList>
            <person name="Hull J.J."/>
            <person name="Chaney K."/>
            <person name="Geib S.M."/>
            <person name="Fabrick J.A."/>
            <person name="Brent C.S."/>
            <person name="Walsh D."/>
            <person name="Lavine L.C."/>
        </authorList>
    </citation>
    <scope>NUCLEOTIDE SEQUENCE</scope>
</reference>
<accession>A0A0A9YDY4</accession>
<dbReference type="Gene3D" id="2.40.10.10">
    <property type="entry name" value="Trypsin-like serine proteases"/>
    <property type="match status" value="2"/>
</dbReference>
<gene>
    <name evidence="3" type="ORF">CM83_6772</name>
</gene>
<dbReference type="SUPFAM" id="SSF50494">
    <property type="entry name" value="Trypsin-like serine proteases"/>
    <property type="match status" value="1"/>
</dbReference>
<keyword evidence="1" id="KW-1133">Transmembrane helix</keyword>